<evidence type="ECO:0008006" key="8">
    <source>
        <dbReference type="Google" id="ProtNLM"/>
    </source>
</evidence>
<dbReference type="PANTHER" id="PTHR16290:SF0">
    <property type="entry name" value="DECAPPING PROTEIN 1, ISOFORM A"/>
    <property type="match status" value="1"/>
</dbReference>
<evidence type="ECO:0000313" key="7">
    <source>
        <dbReference type="Proteomes" id="UP000769528"/>
    </source>
</evidence>
<accession>A0A9P8T9G1</accession>
<evidence type="ECO:0000256" key="4">
    <source>
        <dbReference type="ARBA" id="ARBA00022664"/>
    </source>
</evidence>
<reference evidence="6" key="1">
    <citation type="journal article" date="2021" name="Open Biol.">
        <title>Shared evolutionary footprints suggest mitochondrial oxidative damage underlies multiple complex I losses in fungi.</title>
        <authorList>
            <person name="Schikora-Tamarit M.A."/>
            <person name="Marcet-Houben M."/>
            <person name="Nosek J."/>
            <person name="Gabaldon T."/>
        </authorList>
    </citation>
    <scope>NUCLEOTIDE SEQUENCE</scope>
    <source>
        <strain evidence="6">CBS6341</strain>
    </source>
</reference>
<dbReference type="GO" id="GO:0008047">
    <property type="term" value="F:enzyme activator activity"/>
    <property type="evidence" value="ECO:0007669"/>
    <property type="project" value="InterPro"/>
</dbReference>
<dbReference type="PANTHER" id="PTHR16290">
    <property type="entry name" value="TRANSCRIPTION FACTOR SMIF DECAPPING ENZYME DCP1"/>
    <property type="match status" value="1"/>
</dbReference>
<sequence length="173" mass="20301">MPIEISEQLPSTSSQPLEKPSQDSGLLYENEFSLYTKTLTFNVIGRYDPQISQLLYHTSHCQLYKLSETFEWEKQEYNGVLAIYSRIPTSEVNFDHGLIILNRTSPENYSLGLISNEKSKQLELNEIKIDYQNDYLMIKNLDEDVYGFWIHEVNDRETIYKLVKTLVNPEHQN</sequence>
<evidence type="ECO:0000256" key="2">
    <source>
        <dbReference type="ARBA" id="ARBA00008778"/>
    </source>
</evidence>
<evidence type="ECO:0000256" key="5">
    <source>
        <dbReference type="SAM" id="MobiDB-lite"/>
    </source>
</evidence>
<dbReference type="Proteomes" id="UP000769528">
    <property type="component" value="Unassembled WGS sequence"/>
</dbReference>
<keyword evidence="3" id="KW-0963">Cytoplasm</keyword>
<dbReference type="GO" id="GO:0006397">
    <property type="term" value="P:mRNA processing"/>
    <property type="evidence" value="ECO:0007669"/>
    <property type="project" value="UniProtKB-KW"/>
</dbReference>
<organism evidence="6 7">
    <name type="scientific">Wickerhamomyces mucosus</name>
    <dbReference type="NCBI Taxonomy" id="1378264"/>
    <lineage>
        <taxon>Eukaryota</taxon>
        <taxon>Fungi</taxon>
        <taxon>Dikarya</taxon>
        <taxon>Ascomycota</taxon>
        <taxon>Saccharomycotina</taxon>
        <taxon>Saccharomycetes</taxon>
        <taxon>Phaffomycetales</taxon>
        <taxon>Wickerhamomycetaceae</taxon>
        <taxon>Wickerhamomyces</taxon>
    </lineage>
</organism>
<comment type="subcellular location">
    <subcellularLocation>
        <location evidence="1">Cytoplasm</location>
    </subcellularLocation>
</comment>
<dbReference type="GO" id="GO:0000932">
    <property type="term" value="C:P-body"/>
    <property type="evidence" value="ECO:0007669"/>
    <property type="project" value="TreeGrafter"/>
</dbReference>
<evidence type="ECO:0000313" key="6">
    <source>
        <dbReference type="EMBL" id="KAH3670831.1"/>
    </source>
</evidence>
<dbReference type="GO" id="GO:0003729">
    <property type="term" value="F:mRNA binding"/>
    <property type="evidence" value="ECO:0007669"/>
    <property type="project" value="TreeGrafter"/>
</dbReference>
<dbReference type="GO" id="GO:0031087">
    <property type="term" value="P:deadenylation-independent decapping of nuclear-transcribed mRNA"/>
    <property type="evidence" value="ECO:0007669"/>
    <property type="project" value="TreeGrafter"/>
</dbReference>
<dbReference type="InterPro" id="IPR010334">
    <property type="entry name" value="Dcp1"/>
</dbReference>
<dbReference type="Pfam" id="PF06058">
    <property type="entry name" value="DCP1"/>
    <property type="match status" value="1"/>
</dbReference>
<dbReference type="GO" id="GO:0000290">
    <property type="term" value="P:deadenylation-dependent decapping of nuclear-transcribed mRNA"/>
    <property type="evidence" value="ECO:0007669"/>
    <property type="project" value="InterPro"/>
</dbReference>
<dbReference type="EMBL" id="JAEUBF010001298">
    <property type="protein sequence ID" value="KAH3670831.1"/>
    <property type="molecule type" value="Genomic_DNA"/>
</dbReference>
<comment type="caution">
    <text evidence="6">The sequence shown here is derived from an EMBL/GenBank/DDBJ whole genome shotgun (WGS) entry which is preliminary data.</text>
</comment>
<evidence type="ECO:0000256" key="3">
    <source>
        <dbReference type="ARBA" id="ARBA00022490"/>
    </source>
</evidence>
<dbReference type="AlphaFoldDB" id="A0A9P8T9G1"/>
<feature type="region of interest" description="Disordered" evidence="5">
    <location>
        <begin position="1"/>
        <end position="23"/>
    </location>
</feature>
<keyword evidence="7" id="KW-1185">Reference proteome</keyword>
<reference evidence="6" key="2">
    <citation type="submission" date="2021-01" db="EMBL/GenBank/DDBJ databases">
        <authorList>
            <person name="Schikora-Tamarit M.A."/>
        </authorList>
    </citation>
    <scope>NUCLEOTIDE SEQUENCE</scope>
    <source>
        <strain evidence="6">CBS6341</strain>
    </source>
</reference>
<comment type="similarity">
    <text evidence="2">Belongs to the DCP1 family.</text>
</comment>
<dbReference type="Gene3D" id="2.30.29.30">
    <property type="entry name" value="Pleckstrin-homology domain (PH domain)/Phosphotyrosine-binding domain (PTB)"/>
    <property type="match status" value="2"/>
</dbReference>
<protein>
    <recommendedName>
        <fullName evidence="8">PH domain-containing protein</fullName>
    </recommendedName>
</protein>
<gene>
    <name evidence="6" type="ORF">WICMUC_004800</name>
</gene>
<keyword evidence="4" id="KW-0507">mRNA processing</keyword>
<name>A0A9P8T9G1_9ASCO</name>
<dbReference type="SUPFAM" id="SSF50729">
    <property type="entry name" value="PH domain-like"/>
    <property type="match status" value="1"/>
</dbReference>
<dbReference type="InterPro" id="IPR011993">
    <property type="entry name" value="PH-like_dom_sf"/>
</dbReference>
<evidence type="ECO:0000256" key="1">
    <source>
        <dbReference type="ARBA" id="ARBA00004496"/>
    </source>
</evidence>
<dbReference type="OrthoDB" id="440673at2759"/>
<proteinExistence type="inferred from homology"/>